<name>A0ABU9AXX4_9BACT</name>
<keyword evidence="1" id="KW-0175">Coiled coil</keyword>
<evidence type="ECO:0000256" key="1">
    <source>
        <dbReference type="SAM" id="Coils"/>
    </source>
</evidence>
<accession>A0ABU9AXX4</accession>
<comment type="caution">
    <text evidence="4">The sequence shown here is derived from an EMBL/GenBank/DDBJ whole genome shotgun (WGS) entry which is preliminary data.</text>
</comment>
<dbReference type="RefSeq" id="WP_341406385.1">
    <property type="nucleotide sequence ID" value="NZ_JBBUKT010000008.1"/>
</dbReference>
<dbReference type="EMBL" id="JBBUKT010000008">
    <property type="protein sequence ID" value="MEK7952629.1"/>
    <property type="molecule type" value="Genomic_DNA"/>
</dbReference>
<protein>
    <submittedName>
        <fullName evidence="4">Uncharacterized protein</fullName>
    </submittedName>
</protein>
<reference evidence="4 5" key="1">
    <citation type="submission" date="2024-04" db="EMBL/GenBank/DDBJ databases">
        <title>Luteolibacter sp. isolated from soil.</title>
        <authorList>
            <person name="An J."/>
        </authorList>
    </citation>
    <scope>NUCLEOTIDE SEQUENCE [LARGE SCALE GENOMIC DNA]</scope>
    <source>
        <strain evidence="4 5">Y139</strain>
    </source>
</reference>
<feature type="region of interest" description="Disordered" evidence="2">
    <location>
        <begin position="196"/>
        <end position="277"/>
    </location>
</feature>
<organism evidence="4 5">
    <name type="scientific">Luteolibacter soli</name>
    <dbReference type="NCBI Taxonomy" id="3135280"/>
    <lineage>
        <taxon>Bacteria</taxon>
        <taxon>Pseudomonadati</taxon>
        <taxon>Verrucomicrobiota</taxon>
        <taxon>Verrucomicrobiia</taxon>
        <taxon>Verrucomicrobiales</taxon>
        <taxon>Verrucomicrobiaceae</taxon>
        <taxon>Luteolibacter</taxon>
    </lineage>
</organism>
<proteinExistence type="predicted"/>
<keyword evidence="3" id="KW-0472">Membrane</keyword>
<dbReference type="Proteomes" id="UP001371305">
    <property type="component" value="Unassembled WGS sequence"/>
</dbReference>
<evidence type="ECO:0000313" key="5">
    <source>
        <dbReference type="Proteomes" id="UP001371305"/>
    </source>
</evidence>
<keyword evidence="3" id="KW-0812">Transmembrane</keyword>
<sequence length="321" mass="35638">MLTESSDQSGTVGFLVGIIVLVFAGICFSMMVDKRFKFATGKADLEAAILDEGHQLEDLRRQEKTARDELEQRGRLKDQPAELEKAKQAASSTTEQLKELRAQQASLAEAVKAEKSEFAAYRTTYRKQLRQAAAGEKLPELQVMSGKVYRDVTIRRVTATGMEVSHAQGSSSIAADDLADSWRERFQWNAEEIAAALEEEKANEPKPDARPVPVKQQKPEKGFSPAKQAQQDAEKKFASLRRDMAEAKRRLDRAETEVSRARNEALTNKGKTVPGSLETWPERITRLEAASEAFRAQYVDARGKLTAASPDDAALRDNAPE</sequence>
<feature type="compositionally biased region" description="Basic and acidic residues" evidence="2">
    <location>
        <begin position="198"/>
        <end position="209"/>
    </location>
</feature>
<feature type="transmembrane region" description="Helical" evidence="3">
    <location>
        <begin position="12"/>
        <end position="32"/>
    </location>
</feature>
<evidence type="ECO:0000256" key="2">
    <source>
        <dbReference type="SAM" id="MobiDB-lite"/>
    </source>
</evidence>
<keyword evidence="3" id="KW-1133">Transmembrane helix</keyword>
<feature type="compositionally biased region" description="Basic and acidic residues" evidence="2">
    <location>
        <begin position="232"/>
        <end position="263"/>
    </location>
</feature>
<feature type="coiled-coil region" evidence="1">
    <location>
        <begin position="42"/>
        <end position="117"/>
    </location>
</feature>
<evidence type="ECO:0000256" key="3">
    <source>
        <dbReference type="SAM" id="Phobius"/>
    </source>
</evidence>
<keyword evidence="5" id="KW-1185">Reference proteome</keyword>
<gene>
    <name evidence="4" type="ORF">WKV53_19100</name>
</gene>
<evidence type="ECO:0000313" key="4">
    <source>
        <dbReference type="EMBL" id="MEK7952629.1"/>
    </source>
</evidence>